<dbReference type="Gene3D" id="2.130.10.10">
    <property type="entry name" value="YVTN repeat-like/Quinoprotein amine dehydrogenase"/>
    <property type="match status" value="3"/>
</dbReference>
<dbReference type="PROSITE" id="PS50294">
    <property type="entry name" value="WD_REPEATS_REGION"/>
    <property type="match status" value="1"/>
</dbReference>
<evidence type="ECO:0000313" key="10">
    <source>
        <dbReference type="Proteomes" id="UP000249619"/>
    </source>
</evidence>
<dbReference type="STRING" id="183478.A0A364N0N4"/>
<evidence type="ECO:0000256" key="5">
    <source>
        <dbReference type="ARBA" id="ARBA00038344"/>
    </source>
</evidence>
<dbReference type="PROSITE" id="PS00678">
    <property type="entry name" value="WD_REPEATS_1"/>
    <property type="match status" value="1"/>
</dbReference>
<evidence type="ECO:0000256" key="7">
    <source>
        <dbReference type="SAM" id="MobiDB-lite"/>
    </source>
</evidence>
<dbReference type="PANTHER" id="PTHR22852:SF0">
    <property type="entry name" value="DENTICLELESS PROTEIN HOMOLOG"/>
    <property type="match status" value="1"/>
</dbReference>
<feature type="repeat" description="WD" evidence="6">
    <location>
        <begin position="610"/>
        <end position="641"/>
    </location>
</feature>
<dbReference type="GO" id="GO:0043161">
    <property type="term" value="P:proteasome-mediated ubiquitin-dependent protein catabolic process"/>
    <property type="evidence" value="ECO:0007669"/>
    <property type="project" value="TreeGrafter"/>
</dbReference>
<feature type="region of interest" description="Disordered" evidence="7">
    <location>
        <begin position="1"/>
        <end position="134"/>
    </location>
</feature>
<evidence type="ECO:0000256" key="3">
    <source>
        <dbReference type="ARBA" id="ARBA00022737"/>
    </source>
</evidence>
<keyword evidence="3" id="KW-0677">Repeat</keyword>
<comment type="similarity">
    <text evidence="5">Belongs to the WD repeat cdt2 family.</text>
</comment>
<dbReference type="InterPro" id="IPR019775">
    <property type="entry name" value="WD40_repeat_CS"/>
</dbReference>
<feature type="region of interest" description="Disordered" evidence="7">
    <location>
        <begin position="562"/>
        <end position="593"/>
    </location>
</feature>
<dbReference type="PANTHER" id="PTHR22852">
    <property type="entry name" value="LETHAL 2 DENTICLELESS PROTEIN RETINOIC ACID-REGULATED NUCLEAR MATRIX-ASSOCIATED PROTEIN"/>
    <property type="match status" value="1"/>
</dbReference>
<gene>
    <name evidence="9" type="ORF">DDE83_005903</name>
</gene>
<sequence>MSSPCAPRSLLLQEPTPELCSSPPPASAATACSRKPKRPPPITPKRFTRFFTPRNSKDVSSRTSLSRSGRQLQDITRSALNRGRATRTTPRKTVNFIDIENQMRTPQSNTRKRKPYLSPETSPAQSSPSKRSRYVTPPAFDVLDHAPDLDEPAVYPTPIRRLRQLGAPSRTLQRSFGGMVGVGRGFRKDHGASWQDQTANFYSGSDDLHHLPQDAPPFCTASCNTNSMLAIGDEDGNIHLQDSEGDFSNPHLSWKAHSNAIMDVQFSSDDTYLAAGSGDQTAQIVDVRTQQTLAVLAKHKSSVKQVRFQPGDDKIVATSSRDGAVQIWDLRCKGNQGSIHSAWGSDAPYASVVRTLASAHADINLPSSALSAARTPSNSKTEIVNRRNDISVTALSFLPQGREHLLLTASDASTCVKLWDIRGRYSLRGPAIPIATTRHPESHNRHRHFAINSLTLSGDASRLYALSKDNTVYAYSTSHLILGLAPELSSTSTSKQKYCGVGQEGLGPIYGFRHRSFHAGSFYVKASLRKASDDRTELLAVGSTDGGPVLFPTDETFLKREPEYHDDDADDLPDLTSVTRKPSRPLLSRSSTNSRFPDTIPIYEQGTALVRGHDAEVTSVSWARNGSLISVSDDFRVRRWKEGSQARELRFQALSYTWGDPLYRYWFEKQTKRTWERDVPIICNGVQVEVTTNLHDALRAFSTRQSSYGEGETRVQYLWVDKLCINQDDIEERNTQVAMMARIYSKASRVVSWLGPADKDSEIALPLIQRLIKLDMLESRKQILRRVPYSDFMKECMSKADVEEIDSIPTEVYESLTRFLARQYFFRCWVLQEVMLARNISMLCGSEEVGFANLQKAALLVAWIKKHRSHDPIGQALTLPIRTSRHFQHEKAILELFQDREQLLHTSTEGGKTPPYTFGQLLALARISKCNNPKDKVYALLGIVPHGSFRIMPDYNKSIEQIYGEAIRNLINESKSLNCLSWVTDKSERRFPDFSTWIGEFEDDAHQQELAFASVTHNATLDSVTTVLATDEKHQHILQVHGAFIDRIAELAQPWHWHDGVRVMFDPRWNTIALQLPRTYPHTGQTRGEALVNTLFANEIGNLPFDCQHDIHHLKHVVRSLTCAAIVRCLHYVLYYPNGENEINERYEDQALPILCELDELFQGEHSGFIASWAEVRDTERRTCLCKATLSDFALGSAPLIRPSPNHQCPYICDFHLPKPTSHPYRSSISDRAARIGSAANRSSIIPTGGLGTMVGSSASVFVPNVSRNTAFDSRVVLGVPRSSADLIIRFSSARTFCRASRRLPPTQLVRKDTMRWSDADIGRTWIPVANNNLGNEASRKKP</sequence>
<dbReference type="GO" id="GO:0005634">
    <property type="term" value="C:nucleus"/>
    <property type="evidence" value="ECO:0007669"/>
    <property type="project" value="TreeGrafter"/>
</dbReference>
<keyword evidence="4" id="KW-0833">Ubl conjugation pathway</keyword>
<organism evidence="9 10">
    <name type="scientific">Stemphylium lycopersici</name>
    <name type="common">Tomato gray leaf spot disease fungus</name>
    <name type="synonym">Thyrospora lycopersici</name>
    <dbReference type="NCBI Taxonomy" id="183478"/>
    <lineage>
        <taxon>Eukaryota</taxon>
        <taxon>Fungi</taxon>
        <taxon>Dikarya</taxon>
        <taxon>Ascomycota</taxon>
        <taxon>Pezizomycotina</taxon>
        <taxon>Dothideomycetes</taxon>
        <taxon>Pleosporomycetidae</taxon>
        <taxon>Pleosporales</taxon>
        <taxon>Pleosporineae</taxon>
        <taxon>Pleosporaceae</taxon>
        <taxon>Stemphylium</taxon>
    </lineage>
</organism>
<dbReference type="Pfam" id="PF00400">
    <property type="entry name" value="WD40"/>
    <property type="match status" value="3"/>
</dbReference>
<evidence type="ECO:0000259" key="8">
    <source>
        <dbReference type="Pfam" id="PF06985"/>
    </source>
</evidence>
<dbReference type="EMBL" id="QGDH01000084">
    <property type="protein sequence ID" value="RAR08698.1"/>
    <property type="molecule type" value="Genomic_DNA"/>
</dbReference>
<feature type="domain" description="Heterokaryon incompatibility" evidence="8">
    <location>
        <begin position="651"/>
        <end position="833"/>
    </location>
</feature>
<keyword evidence="2 6" id="KW-0853">WD repeat</keyword>
<comment type="caution">
    <text evidence="9">The sequence shown here is derived from an EMBL/GenBank/DDBJ whole genome shotgun (WGS) entry which is preliminary data.</text>
</comment>
<name>A0A364N0N4_STELY</name>
<keyword evidence="10" id="KW-1185">Reference proteome</keyword>
<evidence type="ECO:0000256" key="4">
    <source>
        <dbReference type="ARBA" id="ARBA00022786"/>
    </source>
</evidence>
<feature type="repeat" description="WD" evidence="6">
    <location>
        <begin position="254"/>
        <end position="295"/>
    </location>
</feature>
<comment type="pathway">
    <text evidence="1">Protein modification; protein ubiquitination.</text>
</comment>
<evidence type="ECO:0000256" key="6">
    <source>
        <dbReference type="PROSITE-ProRule" id="PRU00221"/>
    </source>
</evidence>
<dbReference type="GO" id="GO:0030674">
    <property type="term" value="F:protein-macromolecule adaptor activity"/>
    <property type="evidence" value="ECO:0007669"/>
    <property type="project" value="TreeGrafter"/>
</dbReference>
<dbReference type="PROSITE" id="PS50082">
    <property type="entry name" value="WD_REPEATS_2"/>
    <property type="match status" value="3"/>
</dbReference>
<evidence type="ECO:0000256" key="2">
    <source>
        <dbReference type="ARBA" id="ARBA00022574"/>
    </source>
</evidence>
<evidence type="ECO:0000256" key="1">
    <source>
        <dbReference type="ARBA" id="ARBA00004906"/>
    </source>
</evidence>
<reference evidence="10" key="1">
    <citation type="submission" date="2018-05" db="EMBL/GenBank/DDBJ databases">
        <title>Draft genome sequence of Stemphylium lycopersici strain CIDEFI 213.</title>
        <authorList>
            <person name="Medina R."/>
            <person name="Franco M.E.E."/>
            <person name="Lucentini C.G."/>
            <person name="Saparrat M.C.N."/>
            <person name="Balatti P.A."/>
        </authorList>
    </citation>
    <scope>NUCLEOTIDE SEQUENCE [LARGE SCALE GENOMIC DNA]</scope>
    <source>
        <strain evidence="10">CIDEFI 213</strain>
    </source>
</reference>
<feature type="compositionally biased region" description="Polar residues" evidence="7">
    <location>
        <begin position="119"/>
        <end position="129"/>
    </location>
</feature>
<feature type="compositionally biased region" description="Polar residues" evidence="7">
    <location>
        <begin position="61"/>
        <end position="79"/>
    </location>
</feature>
<feature type="repeat" description="WD" evidence="6">
    <location>
        <begin position="296"/>
        <end position="331"/>
    </location>
</feature>
<feature type="compositionally biased region" description="Acidic residues" evidence="7">
    <location>
        <begin position="564"/>
        <end position="573"/>
    </location>
</feature>
<dbReference type="InterPro" id="IPR010730">
    <property type="entry name" value="HET"/>
</dbReference>
<proteinExistence type="inferred from homology"/>
<dbReference type="SUPFAM" id="SSF50978">
    <property type="entry name" value="WD40 repeat-like"/>
    <property type="match status" value="1"/>
</dbReference>
<dbReference type="OrthoDB" id="2096344at2759"/>
<dbReference type="Proteomes" id="UP000249619">
    <property type="component" value="Unassembled WGS sequence"/>
</dbReference>
<dbReference type="InterPro" id="IPR015943">
    <property type="entry name" value="WD40/YVTN_repeat-like_dom_sf"/>
</dbReference>
<dbReference type="InterPro" id="IPR036322">
    <property type="entry name" value="WD40_repeat_dom_sf"/>
</dbReference>
<accession>A0A364N0N4</accession>
<dbReference type="Pfam" id="PF06985">
    <property type="entry name" value="HET"/>
    <property type="match status" value="1"/>
</dbReference>
<dbReference type="SMART" id="SM00320">
    <property type="entry name" value="WD40"/>
    <property type="match status" value="6"/>
</dbReference>
<protein>
    <submittedName>
        <fullName evidence="9">Lethal(2)denticleless protein</fullName>
    </submittedName>
</protein>
<dbReference type="InterPro" id="IPR001680">
    <property type="entry name" value="WD40_rpt"/>
</dbReference>
<evidence type="ECO:0000313" key="9">
    <source>
        <dbReference type="EMBL" id="RAR08698.1"/>
    </source>
</evidence>
<dbReference type="InterPro" id="IPR051865">
    <property type="entry name" value="WD-repeat_CDT2_adapter"/>
</dbReference>